<proteinExistence type="predicted"/>
<organism evidence="1">
    <name type="scientific">Anguilla anguilla</name>
    <name type="common">European freshwater eel</name>
    <name type="synonym">Muraena anguilla</name>
    <dbReference type="NCBI Taxonomy" id="7936"/>
    <lineage>
        <taxon>Eukaryota</taxon>
        <taxon>Metazoa</taxon>
        <taxon>Chordata</taxon>
        <taxon>Craniata</taxon>
        <taxon>Vertebrata</taxon>
        <taxon>Euteleostomi</taxon>
        <taxon>Actinopterygii</taxon>
        <taxon>Neopterygii</taxon>
        <taxon>Teleostei</taxon>
        <taxon>Anguilliformes</taxon>
        <taxon>Anguillidae</taxon>
        <taxon>Anguilla</taxon>
    </lineage>
</organism>
<reference evidence="1" key="2">
    <citation type="journal article" date="2015" name="Fish Shellfish Immunol.">
        <title>Early steps in the European eel (Anguilla anguilla)-Vibrio vulnificus interaction in the gills: Role of the RtxA13 toxin.</title>
        <authorList>
            <person name="Callol A."/>
            <person name="Pajuelo D."/>
            <person name="Ebbesson L."/>
            <person name="Teles M."/>
            <person name="MacKenzie S."/>
            <person name="Amaro C."/>
        </authorList>
    </citation>
    <scope>NUCLEOTIDE SEQUENCE</scope>
</reference>
<dbReference type="AlphaFoldDB" id="A0A0E9VX11"/>
<name>A0A0E9VX11_ANGAN</name>
<sequence length="17" mass="1857">MAGIYRASSTLRDTDSI</sequence>
<evidence type="ECO:0000313" key="1">
    <source>
        <dbReference type="EMBL" id="JAH82617.1"/>
    </source>
</evidence>
<accession>A0A0E9VX11</accession>
<protein>
    <submittedName>
        <fullName evidence="1">Uncharacterized protein</fullName>
    </submittedName>
</protein>
<reference evidence="1" key="1">
    <citation type="submission" date="2014-11" db="EMBL/GenBank/DDBJ databases">
        <authorList>
            <person name="Amaro Gonzalez C."/>
        </authorList>
    </citation>
    <scope>NUCLEOTIDE SEQUENCE</scope>
</reference>
<dbReference type="EMBL" id="GBXM01025960">
    <property type="protein sequence ID" value="JAH82617.1"/>
    <property type="molecule type" value="Transcribed_RNA"/>
</dbReference>